<sequence>MLFTFSNCELEVGLSSTDASAISGIVERMIENGIAGEYVDGSVFIEWLVLLIWRANSTGPSHTTHDRVDLDSQNMCKTSSRVTPINQCPLTSNNLSPGFNLPSRAMTPSGETHVTNIPSSLASDE</sequence>
<evidence type="ECO:0000313" key="2">
    <source>
        <dbReference type="EMBL" id="VDP74237.1"/>
    </source>
</evidence>
<protein>
    <submittedName>
        <fullName evidence="2 4">Uncharacterized protein</fullName>
    </submittedName>
</protein>
<reference evidence="2 3" key="2">
    <citation type="submission" date="2018-11" db="EMBL/GenBank/DDBJ databases">
        <authorList>
            <consortium name="Pathogen Informatics"/>
        </authorList>
    </citation>
    <scope>NUCLEOTIDE SEQUENCE [LARGE SCALE GENOMIC DNA]</scope>
    <source>
        <strain evidence="2">Dakar</strain>
        <strain evidence="3">Dakar, Senegal</strain>
    </source>
</reference>
<feature type="compositionally biased region" description="Polar residues" evidence="1">
    <location>
        <begin position="109"/>
        <end position="125"/>
    </location>
</feature>
<evidence type="ECO:0000313" key="4">
    <source>
        <dbReference type="WBParaSite" id="SCUD_0002107601-mRNA-1"/>
    </source>
</evidence>
<dbReference type="Proteomes" id="UP000279833">
    <property type="component" value="Unassembled WGS sequence"/>
</dbReference>
<dbReference type="WBParaSite" id="SCUD_0002107601-mRNA-1">
    <property type="protein sequence ID" value="SCUD_0002107601-mRNA-1"/>
    <property type="gene ID" value="SCUD_0002107601"/>
</dbReference>
<dbReference type="EMBL" id="UZAK01045687">
    <property type="protein sequence ID" value="VDP74237.1"/>
    <property type="molecule type" value="Genomic_DNA"/>
</dbReference>
<accession>A0A183L174</accession>
<keyword evidence="3" id="KW-1185">Reference proteome</keyword>
<feature type="region of interest" description="Disordered" evidence="1">
    <location>
        <begin position="99"/>
        <end position="125"/>
    </location>
</feature>
<dbReference type="AlphaFoldDB" id="A0A183L174"/>
<name>A0A183L174_9TREM</name>
<gene>
    <name evidence="2" type="ORF">SCUD_LOCUS21073</name>
</gene>
<evidence type="ECO:0000256" key="1">
    <source>
        <dbReference type="SAM" id="MobiDB-lite"/>
    </source>
</evidence>
<evidence type="ECO:0000313" key="3">
    <source>
        <dbReference type="Proteomes" id="UP000279833"/>
    </source>
</evidence>
<reference evidence="4" key="1">
    <citation type="submission" date="2016-06" db="UniProtKB">
        <authorList>
            <consortium name="WormBaseParasite"/>
        </authorList>
    </citation>
    <scope>IDENTIFICATION</scope>
</reference>
<proteinExistence type="predicted"/>
<organism evidence="4">
    <name type="scientific">Schistosoma curassoni</name>
    <dbReference type="NCBI Taxonomy" id="6186"/>
    <lineage>
        <taxon>Eukaryota</taxon>
        <taxon>Metazoa</taxon>
        <taxon>Spiralia</taxon>
        <taxon>Lophotrochozoa</taxon>
        <taxon>Platyhelminthes</taxon>
        <taxon>Trematoda</taxon>
        <taxon>Digenea</taxon>
        <taxon>Strigeidida</taxon>
        <taxon>Schistosomatoidea</taxon>
        <taxon>Schistosomatidae</taxon>
        <taxon>Schistosoma</taxon>
    </lineage>
</organism>